<dbReference type="FunFam" id="3.90.79.10:FF:000051">
    <property type="entry name" value="Probable NADH pyrophosphatase"/>
    <property type="match status" value="1"/>
</dbReference>
<comment type="similarity">
    <text evidence="3">Belongs to the Nudix hydrolase family. NudC subfamily.</text>
</comment>
<reference evidence="11" key="1">
    <citation type="journal article" date="2012" name="PLoS ONE">
        <title>Gene sets for utilization of primary and secondary nutrition supplies in the distal gut of endangered iberian lynx.</title>
        <authorList>
            <person name="Alcaide M."/>
            <person name="Messina E."/>
            <person name="Richter M."/>
            <person name="Bargiela R."/>
            <person name="Peplies J."/>
            <person name="Huws S.A."/>
            <person name="Newbold C.J."/>
            <person name="Golyshin P.N."/>
            <person name="Simon M.A."/>
            <person name="Lopez G."/>
            <person name="Yakimov M.M."/>
            <person name="Ferrer M."/>
        </authorList>
    </citation>
    <scope>NUCLEOTIDE SEQUENCE</scope>
</reference>
<evidence type="ECO:0000313" key="11">
    <source>
        <dbReference type="EMBL" id="EJW90717.1"/>
    </source>
</evidence>
<evidence type="ECO:0000256" key="6">
    <source>
        <dbReference type="ARBA" id="ARBA00022801"/>
    </source>
</evidence>
<keyword evidence="8" id="KW-0520">NAD</keyword>
<dbReference type="InterPro" id="IPR015797">
    <property type="entry name" value="NUDIX_hydrolase-like_dom_sf"/>
</dbReference>
<comment type="caution">
    <text evidence="11">The sequence shown here is derived from an EMBL/GenBank/DDBJ whole genome shotgun (WGS) entry which is preliminary data.</text>
</comment>
<dbReference type="PROSITE" id="PS51462">
    <property type="entry name" value="NUDIX"/>
    <property type="match status" value="1"/>
</dbReference>
<dbReference type="GO" id="GO:0035529">
    <property type="term" value="F:NADH pyrophosphatase activity"/>
    <property type="evidence" value="ECO:0007669"/>
    <property type="project" value="TreeGrafter"/>
</dbReference>
<dbReference type="GO" id="GO:0046872">
    <property type="term" value="F:metal ion binding"/>
    <property type="evidence" value="ECO:0007669"/>
    <property type="project" value="UniProtKB-KW"/>
</dbReference>
<feature type="domain" description="Nudix hydrolase" evidence="10">
    <location>
        <begin position="133"/>
        <end position="258"/>
    </location>
</feature>
<evidence type="ECO:0000256" key="7">
    <source>
        <dbReference type="ARBA" id="ARBA00022842"/>
    </source>
</evidence>
<evidence type="ECO:0000256" key="8">
    <source>
        <dbReference type="ARBA" id="ARBA00023027"/>
    </source>
</evidence>
<dbReference type="EC" id="3.6.1.22" evidence="4"/>
<gene>
    <name evidence="11" type="ORF">EVA_21176</name>
</gene>
<evidence type="ECO:0000256" key="2">
    <source>
        <dbReference type="ARBA" id="ARBA00001947"/>
    </source>
</evidence>
<dbReference type="PROSITE" id="PS00893">
    <property type="entry name" value="NUDIX_BOX"/>
    <property type="match status" value="1"/>
</dbReference>
<dbReference type="SUPFAM" id="SSF55811">
    <property type="entry name" value="Nudix"/>
    <property type="match status" value="1"/>
</dbReference>
<sequence length="264" mass="30275">MENTEELQQYVFFKDMLLLKKTNRKEQRIPLGKELPEDLIVGANIQDVYFCDGRRVQAINLPEPLEEDANWRMVGLRASYDELKLTDYQSAGKAFQILYWDQHSRFCPACGTATEQHTPIMKKCPSCGYELYPSISTAIIVLIRRDKEILLVHAHNFRGTFHGLIAGFLEAGETLEQCVVREVMEETGLQVKNIRYFGSQPWPYPSGLMVGFIADYAGGQLKLQNNELSSGGFFSRDNLPEIPRKLSIARKLIDWWLEHGEEEP</sequence>
<dbReference type="InterPro" id="IPR015375">
    <property type="entry name" value="NADH_PPase-like_N"/>
</dbReference>
<dbReference type="Pfam" id="PF09296">
    <property type="entry name" value="NUDIX-like"/>
    <property type="match status" value="1"/>
</dbReference>
<evidence type="ECO:0000259" key="10">
    <source>
        <dbReference type="PROSITE" id="PS51462"/>
    </source>
</evidence>
<dbReference type="EMBL" id="AMCI01008661">
    <property type="protein sequence ID" value="EJW90717.1"/>
    <property type="molecule type" value="Genomic_DNA"/>
</dbReference>
<comment type="cofactor">
    <cofactor evidence="1">
        <name>Mg(2+)</name>
        <dbReference type="ChEBI" id="CHEBI:18420"/>
    </cofactor>
</comment>
<dbReference type="PANTHER" id="PTHR42904:SF6">
    <property type="entry name" value="NAD-CAPPED RNA HYDROLASE NUDT12"/>
    <property type="match status" value="1"/>
</dbReference>
<dbReference type="NCBIfam" id="NF001299">
    <property type="entry name" value="PRK00241.1"/>
    <property type="match status" value="1"/>
</dbReference>
<dbReference type="PANTHER" id="PTHR42904">
    <property type="entry name" value="NUDIX HYDROLASE, NUDC SUBFAMILY"/>
    <property type="match status" value="1"/>
</dbReference>
<dbReference type="InterPro" id="IPR050241">
    <property type="entry name" value="NAD-cap_RNA_hydrolase_NudC"/>
</dbReference>
<dbReference type="CDD" id="cd03429">
    <property type="entry name" value="NUDIX_NADH_pyrophosphatase_Nudt13"/>
    <property type="match status" value="1"/>
</dbReference>
<dbReference type="Gene3D" id="3.90.79.20">
    <property type="match status" value="1"/>
</dbReference>
<evidence type="ECO:0000256" key="3">
    <source>
        <dbReference type="ARBA" id="ARBA00009595"/>
    </source>
</evidence>
<evidence type="ECO:0000256" key="4">
    <source>
        <dbReference type="ARBA" id="ARBA00012381"/>
    </source>
</evidence>
<dbReference type="GO" id="GO:0005829">
    <property type="term" value="C:cytosol"/>
    <property type="evidence" value="ECO:0007669"/>
    <property type="project" value="TreeGrafter"/>
</dbReference>
<dbReference type="Gene3D" id="3.90.79.10">
    <property type="entry name" value="Nucleoside Triphosphate Pyrophosphohydrolase"/>
    <property type="match status" value="1"/>
</dbReference>
<evidence type="ECO:0000256" key="5">
    <source>
        <dbReference type="ARBA" id="ARBA00022723"/>
    </source>
</evidence>
<comment type="catalytic activity">
    <reaction evidence="9">
        <text>a 5'-end NAD(+)-phospho-ribonucleoside in mRNA + H2O = a 5'-end phospho-adenosine-phospho-ribonucleoside in mRNA + beta-nicotinamide D-ribonucleotide + 2 H(+)</text>
        <dbReference type="Rhea" id="RHEA:60876"/>
        <dbReference type="Rhea" id="RHEA-COMP:15698"/>
        <dbReference type="Rhea" id="RHEA-COMP:15719"/>
        <dbReference type="ChEBI" id="CHEBI:14649"/>
        <dbReference type="ChEBI" id="CHEBI:15377"/>
        <dbReference type="ChEBI" id="CHEBI:15378"/>
        <dbReference type="ChEBI" id="CHEBI:144029"/>
        <dbReference type="ChEBI" id="CHEBI:144051"/>
    </reaction>
    <physiologicalReaction direction="left-to-right" evidence="9">
        <dbReference type="Rhea" id="RHEA:60877"/>
    </physiologicalReaction>
</comment>
<comment type="cofactor">
    <cofactor evidence="2">
        <name>Zn(2+)</name>
        <dbReference type="ChEBI" id="CHEBI:29105"/>
    </cofactor>
</comment>
<dbReference type="GO" id="GO:0019677">
    <property type="term" value="P:NAD+ catabolic process"/>
    <property type="evidence" value="ECO:0007669"/>
    <property type="project" value="TreeGrafter"/>
</dbReference>
<accession>J9FM83</accession>
<dbReference type="InterPro" id="IPR049734">
    <property type="entry name" value="NudC-like_C"/>
</dbReference>
<dbReference type="AlphaFoldDB" id="J9FM83"/>
<evidence type="ECO:0000256" key="1">
    <source>
        <dbReference type="ARBA" id="ARBA00001946"/>
    </source>
</evidence>
<proteinExistence type="inferred from homology"/>
<protein>
    <recommendedName>
        <fullName evidence="4">NAD(+) diphosphatase</fullName>
        <ecNumber evidence="4">3.6.1.22</ecNumber>
    </recommendedName>
</protein>
<keyword evidence="7" id="KW-0460">Magnesium</keyword>
<dbReference type="InterPro" id="IPR000086">
    <property type="entry name" value="NUDIX_hydrolase_dom"/>
</dbReference>
<evidence type="ECO:0000256" key="9">
    <source>
        <dbReference type="ARBA" id="ARBA00023679"/>
    </source>
</evidence>
<keyword evidence="5" id="KW-0479">Metal-binding</keyword>
<dbReference type="Pfam" id="PF00293">
    <property type="entry name" value="NUDIX"/>
    <property type="match status" value="1"/>
</dbReference>
<keyword evidence="6 11" id="KW-0378">Hydrolase</keyword>
<name>J9FM83_9ZZZZ</name>
<dbReference type="InterPro" id="IPR020084">
    <property type="entry name" value="NUDIX_hydrolase_CS"/>
</dbReference>
<organism evidence="11">
    <name type="scientific">gut metagenome</name>
    <dbReference type="NCBI Taxonomy" id="749906"/>
    <lineage>
        <taxon>unclassified sequences</taxon>
        <taxon>metagenomes</taxon>
        <taxon>organismal metagenomes</taxon>
    </lineage>
</organism>
<dbReference type="GO" id="GO:0006742">
    <property type="term" value="P:NADP+ catabolic process"/>
    <property type="evidence" value="ECO:0007669"/>
    <property type="project" value="TreeGrafter"/>
</dbReference>